<sequence length="183" mass="21589">MAGNTIQRKRYTNTIKLNLADETQIFDPFSISPKGFLSISGTAADENLRINNEIIEYLKREIEYIPIINNLSIEIEMPPQKTEILKQLINKKLRREIDNLLKENKRKKRTAGILTFFGLAVFSIYTIVPYFRDRAALNELFVIMSWVLIWRAVELFFFERAGNNLKRRRLLQIYSADYKRKNP</sequence>
<keyword evidence="1" id="KW-0812">Transmembrane</keyword>
<keyword evidence="1" id="KW-0472">Membrane</keyword>
<feature type="transmembrane region" description="Helical" evidence="1">
    <location>
        <begin position="110"/>
        <end position="128"/>
    </location>
</feature>
<proteinExistence type="predicted"/>
<keyword evidence="3" id="KW-1185">Reference proteome</keyword>
<organism evidence="2 3">
    <name type="scientific">Breznakiella homolactica</name>
    <dbReference type="NCBI Taxonomy" id="2798577"/>
    <lineage>
        <taxon>Bacteria</taxon>
        <taxon>Pseudomonadati</taxon>
        <taxon>Spirochaetota</taxon>
        <taxon>Spirochaetia</taxon>
        <taxon>Spirochaetales</taxon>
        <taxon>Breznakiellaceae</taxon>
        <taxon>Breznakiella</taxon>
    </lineage>
</organism>
<name>A0A7T7XPD6_9SPIR</name>
<protein>
    <submittedName>
        <fullName evidence="2">Uncharacterized protein</fullName>
    </submittedName>
</protein>
<dbReference type="AlphaFoldDB" id="A0A7T7XPD6"/>
<evidence type="ECO:0000313" key="3">
    <source>
        <dbReference type="Proteomes" id="UP000595917"/>
    </source>
</evidence>
<dbReference type="KEGG" id="bhc:JFL75_03690"/>
<accession>A0A7T7XPD6</accession>
<dbReference type="EMBL" id="CP067089">
    <property type="protein sequence ID" value="QQO10028.1"/>
    <property type="molecule type" value="Genomic_DNA"/>
</dbReference>
<feature type="transmembrane region" description="Helical" evidence="1">
    <location>
        <begin position="140"/>
        <end position="158"/>
    </location>
</feature>
<evidence type="ECO:0000256" key="1">
    <source>
        <dbReference type="SAM" id="Phobius"/>
    </source>
</evidence>
<dbReference type="RefSeq" id="WP_215627332.1">
    <property type="nucleotide sequence ID" value="NZ_CP067089.2"/>
</dbReference>
<evidence type="ECO:0000313" key="2">
    <source>
        <dbReference type="EMBL" id="QQO10028.1"/>
    </source>
</evidence>
<keyword evidence="1" id="KW-1133">Transmembrane helix</keyword>
<gene>
    <name evidence="2" type="ORF">JFL75_03690</name>
</gene>
<reference evidence="2" key="1">
    <citation type="submission" date="2021-01" db="EMBL/GenBank/DDBJ databases">
        <title>Description of Breznakiella homolactica.</title>
        <authorList>
            <person name="Song Y."/>
            <person name="Brune A."/>
        </authorList>
    </citation>
    <scope>NUCLEOTIDE SEQUENCE</scope>
    <source>
        <strain evidence="2">RmG30</strain>
    </source>
</reference>
<dbReference type="Proteomes" id="UP000595917">
    <property type="component" value="Chromosome"/>
</dbReference>